<dbReference type="Proteomes" id="UP000326354">
    <property type="component" value="Chromosome"/>
</dbReference>
<gene>
    <name evidence="1" type="ORF">UABAM_04467</name>
</gene>
<proteinExistence type="predicted"/>
<dbReference type="InterPro" id="IPR011989">
    <property type="entry name" value="ARM-like"/>
</dbReference>
<reference evidence="1 2" key="1">
    <citation type="submission" date="2019-08" db="EMBL/GenBank/DDBJ databases">
        <title>Complete genome sequence of Candidatus Uab amorphum.</title>
        <authorList>
            <person name="Shiratori T."/>
            <person name="Suzuki S."/>
            <person name="Kakizawa Y."/>
            <person name="Ishida K."/>
        </authorList>
    </citation>
    <scope>NUCLEOTIDE SEQUENCE [LARGE SCALE GENOMIC DNA]</scope>
    <source>
        <strain evidence="1 2">SRT547</strain>
    </source>
</reference>
<dbReference type="RefSeq" id="WP_173013486.1">
    <property type="nucleotide sequence ID" value="NZ_AP019860.1"/>
</dbReference>
<protein>
    <recommendedName>
        <fullName evidence="3">HEAT repeat domain-containing protein</fullName>
    </recommendedName>
</protein>
<evidence type="ECO:0000313" key="2">
    <source>
        <dbReference type="Proteomes" id="UP000326354"/>
    </source>
</evidence>
<dbReference type="Pfam" id="PF13646">
    <property type="entry name" value="HEAT_2"/>
    <property type="match status" value="1"/>
</dbReference>
<accession>A0A5S9IRF8</accession>
<dbReference type="AlphaFoldDB" id="A0A5S9IRF8"/>
<dbReference type="KEGG" id="uam:UABAM_04467"/>
<evidence type="ECO:0008006" key="3">
    <source>
        <dbReference type="Google" id="ProtNLM"/>
    </source>
</evidence>
<sequence length="359" mass="41132">MKKQYYIIFVVFLCLGCGSTEVKKVSNPKYFYNLNGTIKTDKQKYQLGENIVTEYVIQNNGEKLHQEPVTDGSKNIAEAFQSYSFNAASVKNQLEHLELKDFGKPINGAISIKPKEEKLFVKNVFSASTAGKYRLTFDLNWKENKQILFKPVIIEIVDNSKVEEEAKQETIDPQIRVVIRNLLDPELREEAEKEIVGYGAQGLVALVEAMGDSNSELRSEAMFFLIRIKDDYEVNPIRALSWGAAHENPEIRMRSIHVAGQIAPDEIIQIIKDRLVNDPDKNVRLTCLRVVKPLTDIIAVQMMIFALNDKDLAVRKEVITELRDRTLENFGYDPEASEEQRKAATRKWIEWAKSKYRGK</sequence>
<keyword evidence="2" id="KW-1185">Reference proteome</keyword>
<dbReference type="InterPro" id="IPR016024">
    <property type="entry name" value="ARM-type_fold"/>
</dbReference>
<name>A0A5S9IRF8_UABAM</name>
<evidence type="ECO:0000313" key="1">
    <source>
        <dbReference type="EMBL" id="BBM86081.1"/>
    </source>
</evidence>
<dbReference type="Gene3D" id="1.25.10.10">
    <property type="entry name" value="Leucine-rich Repeat Variant"/>
    <property type="match status" value="1"/>
</dbReference>
<organism evidence="1 2">
    <name type="scientific">Uabimicrobium amorphum</name>
    <dbReference type="NCBI Taxonomy" id="2596890"/>
    <lineage>
        <taxon>Bacteria</taxon>
        <taxon>Pseudomonadati</taxon>
        <taxon>Planctomycetota</taxon>
        <taxon>Candidatus Uabimicrobiia</taxon>
        <taxon>Candidatus Uabimicrobiales</taxon>
        <taxon>Candidatus Uabimicrobiaceae</taxon>
        <taxon>Candidatus Uabimicrobium</taxon>
    </lineage>
</organism>
<dbReference type="SUPFAM" id="SSF48371">
    <property type="entry name" value="ARM repeat"/>
    <property type="match status" value="1"/>
</dbReference>
<dbReference type="EMBL" id="AP019860">
    <property type="protein sequence ID" value="BBM86081.1"/>
    <property type="molecule type" value="Genomic_DNA"/>
</dbReference>